<feature type="domain" description="Reverse transcriptase Ty1/copia-type" evidence="1">
    <location>
        <begin position="7"/>
        <end position="108"/>
    </location>
</feature>
<dbReference type="PANTHER" id="PTHR11439:SF489">
    <property type="entry name" value="RNA-DIRECTED DNA POLYMERASE"/>
    <property type="match status" value="1"/>
</dbReference>
<dbReference type="Proteomes" id="UP000734854">
    <property type="component" value="Unassembled WGS sequence"/>
</dbReference>
<dbReference type="PANTHER" id="PTHR11439">
    <property type="entry name" value="GAG-POL-RELATED RETROTRANSPOSON"/>
    <property type="match status" value="1"/>
</dbReference>
<evidence type="ECO:0000313" key="2">
    <source>
        <dbReference type="EMBL" id="KAG6467926.1"/>
    </source>
</evidence>
<accession>A0A8J5ENP8</accession>
<dbReference type="CDD" id="cd09272">
    <property type="entry name" value="RNase_HI_RT_Ty1"/>
    <property type="match status" value="1"/>
</dbReference>
<dbReference type="InterPro" id="IPR013103">
    <property type="entry name" value="RVT_2"/>
</dbReference>
<name>A0A8J5ENP8_ZINOF</name>
<organism evidence="2 3">
    <name type="scientific">Zingiber officinale</name>
    <name type="common">Ginger</name>
    <name type="synonym">Amomum zingiber</name>
    <dbReference type="NCBI Taxonomy" id="94328"/>
    <lineage>
        <taxon>Eukaryota</taxon>
        <taxon>Viridiplantae</taxon>
        <taxon>Streptophyta</taxon>
        <taxon>Embryophyta</taxon>
        <taxon>Tracheophyta</taxon>
        <taxon>Spermatophyta</taxon>
        <taxon>Magnoliopsida</taxon>
        <taxon>Liliopsida</taxon>
        <taxon>Zingiberales</taxon>
        <taxon>Zingiberaceae</taxon>
        <taxon>Zingiber</taxon>
    </lineage>
</organism>
<reference evidence="2 3" key="1">
    <citation type="submission" date="2020-08" db="EMBL/GenBank/DDBJ databases">
        <title>Plant Genome Project.</title>
        <authorList>
            <person name="Zhang R.-G."/>
        </authorList>
    </citation>
    <scope>NUCLEOTIDE SEQUENCE [LARGE SCALE GENOMIC DNA]</scope>
    <source>
        <tissue evidence="2">Rhizome</tissue>
    </source>
</reference>
<keyword evidence="3" id="KW-1185">Reference proteome</keyword>
<evidence type="ECO:0000313" key="3">
    <source>
        <dbReference type="Proteomes" id="UP000734854"/>
    </source>
</evidence>
<dbReference type="SUPFAM" id="SSF56672">
    <property type="entry name" value="DNA/RNA polymerases"/>
    <property type="match status" value="1"/>
</dbReference>
<dbReference type="InterPro" id="IPR043502">
    <property type="entry name" value="DNA/RNA_pol_sf"/>
</dbReference>
<gene>
    <name evidence="2" type="ORF">ZIOFF_072491</name>
</gene>
<sequence length="284" mass="32447">MHSAEFQNHVCHLHKALYCLKQAPHTWYLEFRAFLVSLGFVASRADTSLVVYFQDDTLIYFLVYVDNLIITGSNASSVDVIVYKLHAKFVIKDLEALFLFCGLRFAQPQIVFSCLSKSLHFFDATKFRQVVGSLQHLCMTLSYISFMVNKLSQFMHTPSETYWGAVKHLLRYLNGTRDLGIHLLADTHLTLIGFFDADWVGDSDDQCSTGAFIIFLGTNPVSWKSTKQRTVAHSSTEAEYRAIASTECKFLPWYNISHLAIDYHFVYDLVQASELRVTHISVED</sequence>
<dbReference type="AlphaFoldDB" id="A0A8J5ENP8"/>
<comment type="caution">
    <text evidence="2">The sequence shown here is derived from an EMBL/GenBank/DDBJ whole genome shotgun (WGS) entry which is preliminary data.</text>
</comment>
<evidence type="ECO:0000259" key="1">
    <source>
        <dbReference type="Pfam" id="PF07727"/>
    </source>
</evidence>
<protein>
    <recommendedName>
        <fullName evidence="1">Reverse transcriptase Ty1/copia-type domain-containing protein</fullName>
    </recommendedName>
</protein>
<dbReference type="EMBL" id="JACMSC010000022">
    <property type="protein sequence ID" value="KAG6467926.1"/>
    <property type="molecule type" value="Genomic_DNA"/>
</dbReference>
<dbReference type="Pfam" id="PF07727">
    <property type="entry name" value="RVT_2"/>
    <property type="match status" value="1"/>
</dbReference>
<proteinExistence type="predicted"/>